<dbReference type="Gene3D" id="3.30.420.40">
    <property type="match status" value="2"/>
</dbReference>
<comment type="caution">
    <text evidence="3">The sequence shown here is derived from an EMBL/GenBank/DDBJ whole genome shotgun (WGS) entry which is preliminary data.</text>
</comment>
<evidence type="ECO:0000256" key="1">
    <source>
        <dbReference type="SAM" id="MobiDB-lite"/>
    </source>
</evidence>
<evidence type="ECO:0000259" key="2">
    <source>
        <dbReference type="Pfam" id="PF00814"/>
    </source>
</evidence>
<feature type="domain" description="Gcp-like" evidence="2">
    <location>
        <begin position="33"/>
        <end position="162"/>
    </location>
</feature>
<accession>A0ABX0SEZ9</accession>
<keyword evidence="4" id="KW-1185">Reference proteome</keyword>
<dbReference type="RefSeq" id="WP_341770007.1">
    <property type="nucleotide sequence ID" value="NZ_BAAAOO010000002.1"/>
</dbReference>
<dbReference type="Pfam" id="PF00814">
    <property type="entry name" value="TsaD"/>
    <property type="match status" value="1"/>
</dbReference>
<reference evidence="3 4" key="1">
    <citation type="submission" date="2020-02" db="EMBL/GenBank/DDBJ databases">
        <title>Sequencing the genomes of 1000 actinobacteria strains.</title>
        <authorList>
            <person name="Klenk H.-P."/>
        </authorList>
    </citation>
    <scope>NUCLEOTIDE SEQUENCE [LARGE SCALE GENOMIC DNA]</scope>
    <source>
        <strain evidence="3 4">DSM 19609</strain>
    </source>
</reference>
<dbReference type="InterPro" id="IPR043129">
    <property type="entry name" value="ATPase_NBD"/>
</dbReference>
<dbReference type="NCBIfam" id="TIGR03725">
    <property type="entry name" value="T6A_YeaZ"/>
    <property type="match status" value="1"/>
</dbReference>
<evidence type="ECO:0000313" key="4">
    <source>
        <dbReference type="Proteomes" id="UP000749311"/>
    </source>
</evidence>
<gene>
    <name evidence="3" type="ORF">FB473_000528</name>
</gene>
<sequence length="225" mass="23185">MTIPSGWTLAIDTATGINVGLAHGGQPVAARSEESSRKHVELLQPMVDALLADAGVVLGDLDRIVVGVGPGPFTGLRIGIVTARTLGFVTGVPVRGACTLDAIALRWFAGGDFAPPPPGSDVVVATDARRHELYWARYAPSGERLGAPEVSAPADLPNLPTAGPGVGAAPTLDAALLAARIDDLPDVGLEPLYLRKPDAELPRTRKSALAGGRLLALPTPPTLPR</sequence>
<dbReference type="InterPro" id="IPR022496">
    <property type="entry name" value="T6A_TsaB"/>
</dbReference>
<organism evidence="3 4">
    <name type="scientific">Brooklawnia cerclae</name>
    <dbReference type="NCBI Taxonomy" id="349934"/>
    <lineage>
        <taxon>Bacteria</taxon>
        <taxon>Bacillati</taxon>
        <taxon>Actinomycetota</taxon>
        <taxon>Actinomycetes</taxon>
        <taxon>Propionibacteriales</taxon>
        <taxon>Propionibacteriaceae</taxon>
        <taxon>Brooklawnia</taxon>
    </lineage>
</organism>
<name>A0ABX0SEZ9_9ACTN</name>
<feature type="region of interest" description="Disordered" evidence="1">
    <location>
        <begin position="205"/>
        <end position="225"/>
    </location>
</feature>
<dbReference type="InterPro" id="IPR000905">
    <property type="entry name" value="Gcp-like_dom"/>
</dbReference>
<dbReference type="EMBL" id="JAAMOZ010000001">
    <property type="protein sequence ID" value="NIH55883.1"/>
    <property type="molecule type" value="Genomic_DNA"/>
</dbReference>
<dbReference type="CDD" id="cd24032">
    <property type="entry name" value="ASKHA_NBD_TsaB"/>
    <property type="match status" value="1"/>
</dbReference>
<protein>
    <submittedName>
        <fullName evidence="3">tRNA threonylcarbamoyl adenosine modification protein YeaZ</fullName>
    </submittedName>
</protein>
<dbReference type="Proteomes" id="UP000749311">
    <property type="component" value="Unassembled WGS sequence"/>
</dbReference>
<dbReference type="SUPFAM" id="SSF53067">
    <property type="entry name" value="Actin-like ATPase domain"/>
    <property type="match status" value="2"/>
</dbReference>
<evidence type="ECO:0000313" key="3">
    <source>
        <dbReference type="EMBL" id="NIH55883.1"/>
    </source>
</evidence>
<proteinExistence type="predicted"/>